<feature type="transmembrane region" description="Helical" evidence="7">
    <location>
        <begin position="25"/>
        <end position="48"/>
    </location>
</feature>
<keyword evidence="11" id="KW-1185">Reference proteome</keyword>
<dbReference type="Gene3D" id="3.40.50.300">
    <property type="entry name" value="P-loop containing nucleotide triphosphate hydrolases"/>
    <property type="match status" value="1"/>
</dbReference>
<protein>
    <submittedName>
        <fullName evidence="10">ABC transporter ATP-binding protein/permease</fullName>
    </submittedName>
</protein>
<dbReference type="PROSITE" id="PS50893">
    <property type="entry name" value="ABC_TRANSPORTER_2"/>
    <property type="match status" value="1"/>
</dbReference>
<dbReference type="Proteomes" id="UP001139006">
    <property type="component" value="Unassembled WGS sequence"/>
</dbReference>
<dbReference type="RefSeq" id="WP_253361474.1">
    <property type="nucleotide sequence ID" value="NZ_JAIULA010000019.1"/>
</dbReference>
<proteinExistence type="predicted"/>
<evidence type="ECO:0000256" key="1">
    <source>
        <dbReference type="ARBA" id="ARBA00004651"/>
    </source>
</evidence>
<dbReference type="GO" id="GO:0005524">
    <property type="term" value="F:ATP binding"/>
    <property type="evidence" value="ECO:0007669"/>
    <property type="project" value="UniProtKB-KW"/>
</dbReference>
<dbReference type="InterPro" id="IPR003593">
    <property type="entry name" value="AAA+_ATPase"/>
</dbReference>
<evidence type="ECO:0000256" key="5">
    <source>
        <dbReference type="ARBA" id="ARBA00022989"/>
    </source>
</evidence>
<dbReference type="GO" id="GO:0005886">
    <property type="term" value="C:plasma membrane"/>
    <property type="evidence" value="ECO:0007669"/>
    <property type="project" value="UniProtKB-SubCell"/>
</dbReference>
<dbReference type="CDD" id="cd03228">
    <property type="entry name" value="ABCC_MRP_Like"/>
    <property type="match status" value="1"/>
</dbReference>
<keyword evidence="4 10" id="KW-0067">ATP-binding</keyword>
<organism evidence="10 11">
    <name type="scientific">Ligilactobacillus ubinensis</name>
    <dbReference type="NCBI Taxonomy" id="2876789"/>
    <lineage>
        <taxon>Bacteria</taxon>
        <taxon>Bacillati</taxon>
        <taxon>Bacillota</taxon>
        <taxon>Bacilli</taxon>
        <taxon>Lactobacillales</taxon>
        <taxon>Lactobacillaceae</taxon>
        <taxon>Ligilactobacillus</taxon>
    </lineage>
</organism>
<dbReference type="InterPro" id="IPR027417">
    <property type="entry name" value="P-loop_NTPase"/>
</dbReference>
<evidence type="ECO:0000256" key="3">
    <source>
        <dbReference type="ARBA" id="ARBA00022741"/>
    </source>
</evidence>
<dbReference type="PANTHER" id="PTHR43394">
    <property type="entry name" value="ATP-DEPENDENT PERMEASE MDL1, MITOCHONDRIAL"/>
    <property type="match status" value="1"/>
</dbReference>
<comment type="caution">
    <text evidence="10">The sequence shown here is derived from an EMBL/GenBank/DDBJ whole genome shotgun (WGS) entry which is preliminary data.</text>
</comment>
<sequence>MNNPAEISTRRLVKRMMGLVKHLKLQIGIAVVFAVLGFLATILIPSIIVDLGFKGLAGKVPQITMLLVLFCLGVLRGLFRYGEHYFGHYVAFKTLANFRKLVFQKLQRLAPAKLDNQDSGSMLKMISEDIEALEVFFAHTIPPILTASSITLILTLYFWNVAPSLAIIGLITYAILAVGLPKVFAAYLQPLLKKQAIARKKYISYFSDSLQGMKELVQFKQTQRYFNLLTTKSKQVNAQEKDVSVAQYLQSAVTFLVIGLALIVFASLTLLGIEHETINLQKGVTAIIIFATSFAPYLELSRLPLGFKRAINAARQVFVLLDEPEFNKDGVAFNESIDELELNKIAFAYPTRKQAIFEDVSATFEKHKIIGLIGPSGSGKSTLMKLIMRWYNVTNGEIKLNKHDLKQYNAKDIQQHIAYIPQIPQIFKQTIRENLTFGNVAITDEQILVAAQKCHIKEKVLATKQGLDTIISSEQKIFSAGELQRLELTRALLKNADCYVFDEPTSNLDSLNEAAFLQVIRDQCKGYVFLISHRPSTVACSDVIYKIVDKKLIRTK</sequence>
<accession>A0A9X2FKT4</accession>
<comment type="subcellular location">
    <subcellularLocation>
        <location evidence="1">Cell membrane</location>
        <topology evidence="1">Multi-pass membrane protein</topology>
    </subcellularLocation>
</comment>
<dbReference type="GO" id="GO:0015421">
    <property type="term" value="F:ABC-type oligopeptide transporter activity"/>
    <property type="evidence" value="ECO:0007669"/>
    <property type="project" value="TreeGrafter"/>
</dbReference>
<feature type="transmembrane region" description="Helical" evidence="7">
    <location>
        <begin position="283"/>
        <end position="300"/>
    </location>
</feature>
<dbReference type="GO" id="GO:0016887">
    <property type="term" value="F:ATP hydrolysis activity"/>
    <property type="evidence" value="ECO:0007669"/>
    <property type="project" value="InterPro"/>
</dbReference>
<feature type="domain" description="ABC transmembrane type-1" evidence="9">
    <location>
        <begin position="27"/>
        <end position="296"/>
    </location>
</feature>
<keyword evidence="5 7" id="KW-1133">Transmembrane helix</keyword>
<dbReference type="PANTHER" id="PTHR43394:SF1">
    <property type="entry name" value="ATP-BINDING CASSETTE SUB-FAMILY B MEMBER 10, MITOCHONDRIAL"/>
    <property type="match status" value="1"/>
</dbReference>
<feature type="domain" description="ABC transporter" evidence="8">
    <location>
        <begin position="340"/>
        <end position="555"/>
    </location>
</feature>
<keyword evidence="2 7" id="KW-0812">Transmembrane</keyword>
<evidence type="ECO:0000256" key="6">
    <source>
        <dbReference type="ARBA" id="ARBA00023136"/>
    </source>
</evidence>
<dbReference type="AlphaFoldDB" id="A0A9X2FKT4"/>
<reference evidence="10 11" key="1">
    <citation type="journal article" date="2023" name="Int. J. Syst. Evol. Microbiol.">
        <title>Ligilactobacillus ubinensis sp. nov., a novel species isolated from the wild ferment of a durian fruit (Durio zibethinus).</title>
        <authorList>
            <person name="Heng Y.C."/>
            <person name="Menon N."/>
            <person name="Chen B."/>
            <person name="Loo B.Z.L."/>
            <person name="Wong G.W.J."/>
            <person name="Lim A.C.H."/>
            <person name="Silvaraju S."/>
            <person name="Kittelmann S."/>
        </authorList>
    </citation>
    <scope>NUCLEOTIDE SEQUENCE [LARGE SCALE GENOMIC DNA]</scope>
    <source>
        <strain evidence="10 11">WILCCON 0076</strain>
    </source>
</reference>
<dbReference type="SUPFAM" id="SSF90123">
    <property type="entry name" value="ABC transporter transmembrane region"/>
    <property type="match status" value="1"/>
</dbReference>
<feature type="transmembrane region" description="Helical" evidence="7">
    <location>
        <begin position="165"/>
        <end position="188"/>
    </location>
</feature>
<evidence type="ECO:0000259" key="8">
    <source>
        <dbReference type="PROSITE" id="PS50893"/>
    </source>
</evidence>
<dbReference type="EMBL" id="JAIULA010000019">
    <property type="protein sequence ID" value="MCP0887524.1"/>
    <property type="molecule type" value="Genomic_DNA"/>
</dbReference>
<evidence type="ECO:0000256" key="4">
    <source>
        <dbReference type="ARBA" id="ARBA00022840"/>
    </source>
</evidence>
<feature type="transmembrane region" description="Helical" evidence="7">
    <location>
        <begin position="60"/>
        <end position="79"/>
    </location>
</feature>
<gene>
    <name evidence="10" type="ORF">LB941_09285</name>
</gene>
<dbReference type="SUPFAM" id="SSF52540">
    <property type="entry name" value="P-loop containing nucleoside triphosphate hydrolases"/>
    <property type="match status" value="1"/>
</dbReference>
<evidence type="ECO:0000259" key="9">
    <source>
        <dbReference type="PROSITE" id="PS50929"/>
    </source>
</evidence>
<dbReference type="PROSITE" id="PS50929">
    <property type="entry name" value="ABC_TM1F"/>
    <property type="match status" value="1"/>
</dbReference>
<dbReference type="SMART" id="SM00382">
    <property type="entry name" value="AAA"/>
    <property type="match status" value="1"/>
</dbReference>
<dbReference type="InterPro" id="IPR003439">
    <property type="entry name" value="ABC_transporter-like_ATP-bd"/>
</dbReference>
<dbReference type="InterPro" id="IPR011527">
    <property type="entry name" value="ABC1_TM_dom"/>
</dbReference>
<keyword evidence="3" id="KW-0547">Nucleotide-binding</keyword>
<keyword evidence="6 7" id="KW-0472">Membrane</keyword>
<name>A0A9X2FKT4_9LACO</name>
<feature type="transmembrane region" description="Helical" evidence="7">
    <location>
        <begin position="248"/>
        <end position="271"/>
    </location>
</feature>
<dbReference type="Pfam" id="PF00664">
    <property type="entry name" value="ABC_membrane"/>
    <property type="match status" value="1"/>
</dbReference>
<dbReference type="InterPro" id="IPR039421">
    <property type="entry name" value="Type_1_exporter"/>
</dbReference>
<evidence type="ECO:0000313" key="11">
    <source>
        <dbReference type="Proteomes" id="UP001139006"/>
    </source>
</evidence>
<feature type="transmembrane region" description="Helical" evidence="7">
    <location>
        <begin position="132"/>
        <end position="159"/>
    </location>
</feature>
<dbReference type="Gene3D" id="1.20.1560.10">
    <property type="entry name" value="ABC transporter type 1, transmembrane domain"/>
    <property type="match status" value="1"/>
</dbReference>
<evidence type="ECO:0000256" key="2">
    <source>
        <dbReference type="ARBA" id="ARBA00022692"/>
    </source>
</evidence>
<evidence type="ECO:0000313" key="10">
    <source>
        <dbReference type="EMBL" id="MCP0887524.1"/>
    </source>
</evidence>
<dbReference type="InterPro" id="IPR036640">
    <property type="entry name" value="ABC1_TM_sf"/>
</dbReference>
<dbReference type="Pfam" id="PF00005">
    <property type="entry name" value="ABC_tran"/>
    <property type="match status" value="1"/>
</dbReference>
<evidence type="ECO:0000256" key="7">
    <source>
        <dbReference type="SAM" id="Phobius"/>
    </source>
</evidence>